<protein>
    <recommendedName>
        <fullName evidence="2">DJ-1/PfpI domain-containing protein</fullName>
    </recommendedName>
</protein>
<feature type="domain" description="DJ-1/PfpI" evidence="2">
    <location>
        <begin position="48"/>
        <end position="153"/>
    </location>
</feature>
<keyword evidence="4" id="KW-1185">Reference proteome</keyword>
<dbReference type="InterPro" id="IPR002818">
    <property type="entry name" value="DJ-1/PfpI"/>
</dbReference>
<dbReference type="PROSITE" id="PS51318">
    <property type="entry name" value="TAT"/>
    <property type="match status" value="1"/>
</dbReference>
<reference evidence="4" key="1">
    <citation type="journal article" date="2019" name="Int. J. Syst. Evol. Microbiol.">
        <title>The Global Catalogue of Microorganisms (GCM) 10K type strain sequencing project: providing services to taxonomists for standard genome sequencing and annotation.</title>
        <authorList>
            <consortium name="The Broad Institute Genomics Platform"/>
            <consortium name="The Broad Institute Genome Sequencing Center for Infectious Disease"/>
            <person name="Wu L."/>
            <person name="Ma J."/>
        </authorList>
    </citation>
    <scope>NUCLEOTIDE SEQUENCE [LARGE SCALE GENOMIC DNA]</scope>
    <source>
        <strain evidence="4">JCM 4733</strain>
    </source>
</reference>
<dbReference type="InterPro" id="IPR029062">
    <property type="entry name" value="Class_I_gatase-like"/>
</dbReference>
<dbReference type="Proteomes" id="UP000653644">
    <property type="component" value="Unassembled WGS sequence"/>
</dbReference>
<dbReference type="RefSeq" id="WP_229918259.1">
    <property type="nucleotide sequence ID" value="NZ_BMVN01000145.1"/>
</dbReference>
<dbReference type="EMBL" id="BMVN01000145">
    <property type="protein sequence ID" value="GHA78505.1"/>
    <property type="molecule type" value="Genomic_DNA"/>
</dbReference>
<feature type="signal peptide" evidence="1">
    <location>
        <begin position="1"/>
        <end position="27"/>
    </location>
</feature>
<evidence type="ECO:0000256" key="1">
    <source>
        <dbReference type="SAM" id="SignalP"/>
    </source>
</evidence>
<dbReference type="PANTHER" id="PTHR43130">
    <property type="entry name" value="ARAC-FAMILY TRANSCRIPTIONAL REGULATOR"/>
    <property type="match status" value="1"/>
</dbReference>
<dbReference type="SUPFAM" id="SSF52317">
    <property type="entry name" value="Class I glutamine amidotransferase-like"/>
    <property type="match status" value="1"/>
</dbReference>
<evidence type="ECO:0000313" key="3">
    <source>
        <dbReference type="EMBL" id="GHA78505.1"/>
    </source>
</evidence>
<evidence type="ECO:0000259" key="2">
    <source>
        <dbReference type="Pfam" id="PF01965"/>
    </source>
</evidence>
<dbReference type="Pfam" id="PF01965">
    <property type="entry name" value="DJ-1_PfpI"/>
    <property type="match status" value="1"/>
</dbReference>
<dbReference type="PANTHER" id="PTHR43130:SF2">
    <property type="entry name" value="DJ-1_PFPI DOMAIN-CONTAINING PROTEIN"/>
    <property type="match status" value="1"/>
</dbReference>
<keyword evidence="1" id="KW-0732">Signal</keyword>
<proteinExistence type="predicted"/>
<dbReference type="InterPro" id="IPR006311">
    <property type="entry name" value="TAT_signal"/>
</dbReference>
<accession>A0ABQ3DJ58</accession>
<sequence>MSPSTTRRNVLRGTVATAALAATVATAHTKAAYVAPRVDGTGPNIGSLLYDGYSLLDPTGPAEVPSRLPDATVTMIGEKRGAVRTDTGDVAVMADRSLAEVTRLDVLLVPGAGNRGTIAAMNNQPLPRWIRAMHRHTRWTTSVCTGSIVLAAA</sequence>
<evidence type="ECO:0000313" key="4">
    <source>
        <dbReference type="Proteomes" id="UP000653644"/>
    </source>
</evidence>
<name>A0ABQ3DJ58_9ACTN</name>
<comment type="caution">
    <text evidence="3">The sequence shown here is derived from an EMBL/GenBank/DDBJ whole genome shotgun (WGS) entry which is preliminary data.</text>
</comment>
<organism evidence="3 4">
    <name type="scientific">Streptomyces canarius</name>
    <dbReference type="NCBI Taxonomy" id="285453"/>
    <lineage>
        <taxon>Bacteria</taxon>
        <taxon>Bacillati</taxon>
        <taxon>Actinomycetota</taxon>
        <taxon>Actinomycetes</taxon>
        <taxon>Kitasatosporales</taxon>
        <taxon>Streptomycetaceae</taxon>
        <taxon>Streptomyces</taxon>
    </lineage>
</organism>
<feature type="chain" id="PRO_5046023554" description="DJ-1/PfpI domain-containing protein" evidence="1">
    <location>
        <begin position="28"/>
        <end position="153"/>
    </location>
</feature>
<dbReference type="InterPro" id="IPR052158">
    <property type="entry name" value="INH-QAR"/>
</dbReference>
<dbReference type="Gene3D" id="3.40.50.880">
    <property type="match status" value="1"/>
</dbReference>
<gene>
    <name evidence="3" type="ORF">GCM10010345_94690</name>
</gene>